<dbReference type="EMBL" id="QFPW01000020">
    <property type="protein sequence ID" value="PZQ46881.1"/>
    <property type="molecule type" value="Genomic_DNA"/>
</dbReference>
<dbReference type="GO" id="GO:0016491">
    <property type="term" value="F:oxidoreductase activity"/>
    <property type="evidence" value="ECO:0007669"/>
    <property type="project" value="UniProtKB-KW"/>
</dbReference>
<dbReference type="InterPro" id="IPR036812">
    <property type="entry name" value="NAD(P)_OxRdtase_dom_sf"/>
</dbReference>
<sequence>MRARILGAGGPMVSVLGIGAMSFAGVYGSATEADAHAVLTAALDLGVDHIDTSNIYGMGRSEEMIGRFLAKQGKAAAGLFKIATKGGITSDPETGARRFDNSRAHLEAELDGSLKRLGLETVDLYYAHRRDPALPIEEVAETLAGFVRAGKIRAFGFSEIAPASLRRAAAVHPVAAVQSEYSLSTRLPELGLIQACAELGTTLVAFSPVGRGLLTDHPPSAEAIAASAFLATAPRFNGRDYAANLAHVAAFQRLAAEMGVSAAGLAIAWALARAPECVTIPGTRSVAHLRELCAGTEMVLAEADLARIEAVLPVGWAHGDRYSREGWIGPEMYC</sequence>
<dbReference type="SUPFAM" id="SSF51430">
    <property type="entry name" value="NAD(P)-linked oxidoreductase"/>
    <property type="match status" value="1"/>
</dbReference>
<organism evidence="3 4">
    <name type="scientific">Rhodovulum sulfidophilum</name>
    <name type="common">Rhodobacter sulfidophilus</name>
    <dbReference type="NCBI Taxonomy" id="35806"/>
    <lineage>
        <taxon>Bacteria</taxon>
        <taxon>Pseudomonadati</taxon>
        <taxon>Pseudomonadota</taxon>
        <taxon>Alphaproteobacteria</taxon>
        <taxon>Rhodobacterales</taxon>
        <taxon>Paracoccaceae</taxon>
        <taxon>Rhodovulum</taxon>
    </lineage>
</organism>
<feature type="domain" description="NADP-dependent oxidoreductase" evidence="2">
    <location>
        <begin position="16"/>
        <end position="311"/>
    </location>
</feature>
<accession>A0A2W5N028</accession>
<dbReference type="Proteomes" id="UP000249185">
    <property type="component" value="Unassembled WGS sequence"/>
</dbReference>
<dbReference type="Gene3D" id="3.20.20.100">
    <property type="entry name" value="NADP-dependent oxidoreductase domain"/>
    <property type="match status" value="1"/>
</dbReference>
<dbReference type="InterPro" id="IPR023210">
    <property type="entry name" value="NADP_OxRdtase_dom"/>
</dbReference>
<dbReference type="PANTHER" id="PTHR43625:SF40">
    <property type="entry name" value="ALDO-KETO REDUCTASE YAKC [NADP(+)]"/>
    <property type="match status" value="1"/>
</dbReference>
<dbReference type="Pfam" id="PF00248">
    <property type="entry name" value="Aldo_ket_red"/>
    <property type="match status" value="1"/>
</dbReference>
<evidence type="ECO:0000259" key="2">
    <source>
        <dbReference type="Pfam" id="PF00248"/>
    </source>
</evidence>
<gene>
    <name evidence="3" type="ORF">DI556_19150</name>
</gene>
<dbReference type="GO" id="GO:0005737">
    <property type="term" value="C:cytoplasm"/>
    <property type="evidence" value="ECO:0007669"/>
    <property type="project" value="TreeGrafter"/>
</dbReference>
<evidence type="ECO:0000256" key="1">
    <source>
        <dbReference type="ARBA" id="ARBA00023002"/>
    </source>
</evidence>
<dbReference type="InterPro" id="IPR050791">
    <property type="entry name" value="Aldo-Keto_reductase"/>
</dbReference>
<proteinExistence type="predicted"/>
<keyword evidence="1" id="KW-0560">Oxidoreductase</keyword>
<comment type="caution">
    <text evidence="3">The sequence shown here is derived from an EMBL/GenBank/DDBJ whole genome shotgun (WGS) entry which is preliminary data.</text>
</comment>
<protein>
    <submittedName>
        <fullName evidence="3">Aldo/keto reductase</fullName>
    </submittedName>
</protein>
<reference evidence="3 4" key="1">
    <citation type="submission" date="2017-08" db="EMBL/GenBank/DDBJ databases">
        <title>Infants hospitalized years apart are colonized by the same room-sourced microbial strains.</title>
        <authorList>
            <person name="Brooks B."/>
            <person name="Olm M.R."/>
            <person name="Firek B.A."/>
            <person name="Baker R."/>
            <person name="Thomas B.C."/>
            <person name="Morowitz M.J."/>
            <person name="Banfield J.F."/>
        </authorList>
    </citation>
    <scope>NUCLEOTIDE SEQUENCE [LARGE SCALE GENOMIC DNA]</scope>
    <source>
        <strain evidence="3">S2_005_002_R2_34</strain>
    </source>
</reference>
<dbReference type="PANTHER" id="PTHR43625">
    <property type="entry name" value="AFLATOXIN B1 ALDEHYDE REDUCTASE"/>
    <property type="match status" value="1"/>
</dbReference>
<name>A0A2W5N028_RHOSU</name>
<dbReference type="AlphaFoldDB" id="A0A2W5N028"/>
<evidence type="ECO:0000313" key="4">
    <source>
        <dbReference type="Proteomes" id="UP000249185"/>
    </source>
</evidence>
<evidence type="ECO:0000313" key="3">
    <source>
        <dbReference type="EMBL" id="PZQ46881.1"/>
    </source>
</evidence>